<keyword evidence="4" id="KW-1133">Transmembrane helix</keyword>
<evidence type="ECO:0000256" key="2">
    <source>
        <dbReference type="ARBA" id="ARBA00022630"/>
    </source>
</evidence>
<evidence type="ECO:0000313" key="7">
    <source>
        <dbReference type="EMBL" id="SJZ75607.1"/>
    </source>
</evidence>
<dbReference type="SUPFAM" id="SSF160996">
    <property type="entry name" value="HI0933 insert domain-like"/>
    <property type="match status" value="1"/>
</dbReference>
<dbReference type="Pfam" id="PF22780">
    <property type="entry name" value="HI0933_like_1st"/>
    <property type="match status" value="1"/>
</dbReference>
<dbReference type="InterPro" id="IPR023166">
    <property type="entry name" value="BaiN-like_dom_sf"/>
</dbReference>
<dbReference type="Gene3D" id="3.50.50.60">
    <property type="entry name" value="FAD/NAD(P)-binding domain"/>
    <property type="match status" value="1"/>
</dbReference>
<dbReference type="PRINTS" id="PR00368">
    <property type="entry name" value="FADPNR"/>
</dbReference>
<dbReference type="InterPro" id="IPR036188">
    <property type="entry name" value="FAD/NAD-bd_sf"/>
</dbReference>
<dbReference type="InterPro" id="IPR004792">
    <property type="entry name" value="BaiN-like"/>
</dbReference>
<feature type="domain" description="RsdA/BaiN/AoA(So)-like insert" evidence="6">
    <location>
        <begin position="203"/>
        <end position="364"/>
    </location>
</feature>
<feature type="transmembrane region" description="Helical" evidence="4">
    <location>
        <begin position="12"/>
        <end position="33"/>
    </location>
</feature>
<dbReference type="eggNOG" id="COG2081">
    <property type="taxonomic scope" value="Bacteria"/>
</dbReference>
<proteinExistence type="predicted"/>
<comment type="cofactor">
    <cofactor evidence="1">
        <name>FAD</name>
        <dbReference type="ChEBI" id="CHEBI:57692"/>
    </cofactor>
</comment>
<dbReference type="Pfam" id="PF03486">
    <property type="entry name" value="HI0933_like"/>
    <property type="match status" value="1"/>
</dbReference>
<dbReference type="Gene3D" id="1.10.8.260">
    <property type="entry name" value="HI0933 insert domain-like"/>
    <property type="match status" value="1"/>
</dbReference>
<keyword evidence="3" id="KW-0274">FAD</keyword>
<evidence type="ECO:0000256" key="3">
    <source>
        <dbReference type="ARBA" id="ARBA00022827"/>
    </source>
</evidence>
<dbReference type="EMBL" id="FUXK01000009">
    <property type="protein sequence ID" value="SJZ75607.1"/>
    <property type="molecule type" value="Genomic_DNA"/>
</dbReference>
<evidence type="ECO:0000256" key="4">
    <source>
        <dbReference type="SAM" id="Phobius"/>
    </source>
</evidence>
<dbReference type="InterPro" id="IPR057661">
    <property type="entry name" value="RsdA/BaiN/AoA(So)_Rossmann"/>
</dbReference>
<dbReference type="Proteomes" id="UP000190065">
    <property type="component" value="Unassembled WGS sequence"/>
</dbReference>
<dbReference type="AlphaFoldDB" id="A0A1T4N967"/>
<dbReference type="Gene3D" id="2.40.30.10">
    <property type="entry name" value="Translation factors"/>
    <property type="match status" value="1"/>
</dbReference>
<dbReference type="STRING" id="28136.SAMN02745202_00989"/>
<name>A0A1T4N967_9BACT</name>
<evidence type="ECO:0008006" key="9">
    <source>
        <dbReference type="Google" id="ProtNLM"/>
    </source>
</evidence>
<dbReference type="PANTHER" id="PTHR42887:SF2">
    <property type="entry name" value="OS12G0638800 PROTEIN"/>
    <property type="match status" value="1"/>
</dbReference>
<keyword evidence="4" id="KW-0472">Membrane</keyword>
<protein>
    <recommendedName>
        <fullName evidence="9">Flavoprotein, HI0933 family</fullName>
    </recommendedName>
</protein>
<evidence type="ECO:0000259" key="5">
    <source>
        <dbReference type="Pfam" id="PF03486"/>
    </source>
</evidence>
<gene>
    <name evidence="7" type="ORF">SAMN02745202_00989</name>
</gene>
<keyword evidence="2" id="KW-0285">Flavoprotein</keyword>
<feature type="domain" description="RsdA/BaiN/AoA(So)-like Rossmann fold-like" evidence="5">
    <location>
        <begin position="18"/>
        <end position="417"/>
    </location>
</feature>
<evidence type="ECO:0000256" key="1">
    <source>
        <dbReference type="ARBA" id="ARBA00001974"/>
    </source>
</evidence>
<organism evidence="7 8">
    <name type="scientific">Segatella oulorum</name>
    <dbReference type="NCBI Taxonomy" id="28136"/>
    <lineage>
        <taxon>Bacteria</taxon>
        <taxon>Pseudomonadati</taxon>
        <taxon>Bacteroidota</taxon>
        <taxon>Bacteroidia</taxon>
        <taxon>Bacteroidales</taxon>
        <taxon>Prevotellaceae</taxon>
        <taxon>Segatella</taxon>
    </lineage>
</organism>
<keyword evidence="4" id="KW-0812">Transmembrane</keyword>
<evidence type="ECO:0000259" key="6">
    <source>
        <dbReference type="Pfam" id="PF22780"/>
    </source>
</evidence>
<reference evidence="7 8" key="1">
    <citation type="submission" date="2017-02" db="EMBL/GenBank/DDBJ databases">
        <authorList>
            <person name="Peterson S.W."/>
        </authorList>
    </citation>
    <scope>NUCLEOTIDE SEQUENCE [LARGE SCALE GENOMIC DNA]</scope>
    <source>
        <strain evidence="7 8">ATCC 43324</strain>
    </source>
</reference>
<dbReference type="PANTHER" id="PTHR42887">
    <property type="entry name" value="OS12G0638800 PROTEIN"/>
    <property type="match status" value="1"/>
</dbReference>
<dbReference type="PRINTS" id="PR00411">
    <property type="entry name" value="PNDRDTASEI"/>
</dbReference>
<sequence>MQEEQQNFSRESSSLVVDIAVVGAGAAGFFAAITAKQMQPQARVSLFERGNHPLKKVGLTGGGRCNLTNSFAAVTDLKQVYPRGHQFLRRLFKSFNHEDAIAWFQKAGVPLVTQADHCVFPQSQDAQTIVKTLMKEAECMGVELHYRHTFTGLSPMDDGHLSLAFREAKPVICRQTIITTGGSPTQKGLEPFLKMQHQIEEPVPSLFTFALNEPALTQLMGAVIPHVRLSIPATKLCSAGILLITHWGMSGPATLKLSSYAARFLHERHYHCPISINWTGKTNQQKVAEDLLHQQRLHPQKQMSTTKVFELPTRVWHYLLQRSTLNPDTRWCDLGKKALHKLVEVLTNDGYLVEGKGTFKEEFVTCGGVSLQSIYANTLESKVIPGLYFAGEILDVDGITGGFNLQAAWTTGYVAGKSAASTFGRESEH</sequence>
<accession>A0A1T4N967</accession>
<dbReference type="InterPro" id="IPR055178">
    <property type="entry name" value="RsdA/BaiN/AoA(So)-like_dom"/>
</dbReference>
<evidence type="ECO:0000313" key="8">
    <source>
        <dbReference type="Proteomes" id="UP000190065"/>
    </source>
</evidence>
<dbReference type="SUPFAM" id="SSF51905">
    <property type="entry name" value="FAD/NAD(P)-binding domain"/>
    <property type="match status" value="1"/>
</dbReference>
<dbReference type="NCBIfam" id="TIGR00275">
    <property type="entry name" value="aminoacetone oxidase family FAD-binding enzyme"/>
    <property type="match status" value="1"/>
</dbReference>
<dbReference type="RefSeq" id="WP_078805569.1">
    <property type="nucleotide sequence ID" value="NZ_FUXK01000009.1"/>
</dbReference>